<gene>
    <name evidence="1" type="ORF">C1SCF055_LOCUS1046</name>
</gene>
<keyword evidence="3" id="KW-1185">Reference proteome</keyword>
<organism evidence="1">
    <name type="scientific">Cladocopium goreaui</name>
    <dbReference type="NCBI Taxonomy" id="2562237"/>
    <lineage>
        <taxon>Eukaryota</taxon>
        <taxon>Sar</taxon>
        <taxon>Alveolata</taxon>
        <taxon>Dinophyceae</taxon>
        <taxon>Suessiales</taxon>
        <taxon>Symbiodiniaceae</taxon>
        <taxon>Cladocopium</taxon>
    </lineage>
</organism>
<dbReference type="EMBL" id="CAMXCT030000012">
    <property type="protein sequence ID" value="CAL4759774.1"/>
    <property type="molecule type" value="Genomic_DNA"/>
</dbReference>
<evidence type="ECO:0000313" key="3">
    <source>
        <dbReference type="Proteomes" id="UP001152797"/>
    </source>
</evidence>
<reference evidence="1" key="1">
    <citation type="submission" date="2022-10" db="EMBL/GenBank/DDBJ databases">
        <authorList>
            <person name="Chen Y."/>
            <person name="Dougan E. K."/>
            <person name="Chan C."/>
            <person name="Rhodes N."/>
            <person name="Thang M."/>
        </authorList>
    </citation>
    <scope>NUCLEOTIDE SEQUENCE</scope>
</reference>
<accession>A0A9P1BFR2</accession>
<protein>
    <submittedName>
        <fullName evidence="1">Uncharacterized protein</fullName>
    </submittedName>
</protein>
<proteinExistence type="predicted"/>
<dbReference type="Proteomes" id="UP001152797">
    <property type="component" value="Unassembled WGS sequence"/>
</dbReference>
<evidence type="ECO:0000313" key="1">
    <source>
        <dbReference type="EMBL" id="CAI3972462.1"/>
    </source>
</evidence>
<sequence length="175" mass="18921">MPGYRKHNLTGSSGKQYQVVVKIYPVQVAGISPTHNVRSCKKVVLSSTHSQHFANCQPSNLAEHATHTPLHIVGHGDAPGPPGPPRCSARALRFVASGAVARELDAAALRRPWCRGQWHTAVHPVGCGSLVAPLMEAEERLLALHGTAGWTSRWMVSRSAEAMIDPHRTRQPLLG</sequence>
<reference evidence="2 3" key="2">
    <citation type="submission" date="2024-05" db="EMBL/GenBank/DDBJ databases">
        <authorList>
            <person name="Chen Y."/>
            <person name="Shah S."/>
            <person name="Dougan E. K."/>
            <person name="Thang M."/>
            <person name="Chan C."/>
        </authorList>
    </citation>
    <scope>NUCLEOTIDE SEQUENCE [LARGE SCALE GENOMIC DNA]</scope>
</reference>
<dbReference type="EMBL" id="CAMXCT020000012">
    <property type="protein sequence ID" value="CAL1125837.1"/>
    <property type="molecule type" value="Genomic_DNA"/>
</dbReference>
<dbReference type="AlphaFoldDB" id="A0A9P1BFR2"/>
<name>A0A9P1BFR2_9DINO</name>
<dbReference type="EMBL" id="CAMXCT010000012">
    <property type="protein sequence ID" value="CAI3972462.1"/>
    <property type="molecule type" value="Genomic_DNA"/>
</dbReference>
<comment type="caution">
    <text evidence="1">The sequence shown here is derived from an EMBL/GenBank/DDBJ whole genome shotgun (WGS) entry which is preliminary data.</text>
</comment>
<evidence type="ECO:0000313" key="2">
    <source>
        <dbReference type="EMBL" id="CAL4759774.1"/>
    </source>
</evidence>